<dbReference type="OrthoDB" id="9979716at2759"/>
<dbReference type="Proteomes" id="UP000677054">
    <property type="component" value="Unassembled WGS sequence"/>
</dbReference>
<evidence type="ECO:0000259" key="5">
    <source>
        <dbReference type="Pfam" id="PF23071"/>
    </source>
</evidence>
<dbReference type="PANTHER" id="PTHR22255:SF9">
    <property type="entry name" value="LP06548P"/>
    <property type="match status" value="1"/>
</dbReference>
<evidence type="ECO:0000259" key="4">
    <source>
        <dbReference type="Pfam" id="PF23070"/>
    </source>
</evidence>
<protein>
    <submittedName>
        <fullName evidence="6">Uncharacterized protein</fullName>
    </submittedName>
</protein>
<gene>
    <name evidence="6" type="ORF">DSTB1V02_LOCUS7007</name>
</gene>
<dbReference type="Pfam" id="PF23069">
    <property type="entry name" value="DUF7042"/>
    <property type="match status" value="1"/>
</dbReference>
<dbReference type="PANTHER" id="PTHR22255">
    <property type="entry name" value="LP06548P"/>
    <property type="match status" value="1"/>
</dbReference>
<accession>A0A7R8XAV4</accession>
<name>A0A7R8XAV4_9CRUS</name>
<dbReference type="InterPro" id="IPR055471">
    <property type="entry name" value="DUF7043"/>
</dbReference>
<feature type="domain" description="DUF7042" evidence="3">
    <location>
        <begin position="129"/>
        <end position="257"/>
    </location>
</feature>
<dbReference type="PROSITE" id="PS51257">
    <property type="entry name" value="PROKAR_LIPOPROTEIN"/>
    <property type="match status" value="1"/>
</dbReference>
<dbReference type="InterPro" id="IPR055472">
    <property type="entry name" value="DUF7044"/>
</dbReference>
<proteinExistence type="predicted"/>
<dbReference type="InterPro" id="IPR055470">
    <property type="entry name" value="DUF7042"/>
</dbReference>
<organism evidence="6">
    <name type="scientific">Darwinula stevensoni</name>
    <dbReference type="NCBI Taxonomy" id="69355"/>
    <lineage>
        <taxon>Eukaryota</taxon>
        <taxon>Metazoa</taxon>
        <taxon>Ecdysozoa</taxon>
        <taxon>Arthropoda</taxon>
        <taxon>Crustacea</taxon>
        <taxon>Oligostraca</taxon>
        <taxon>Ostracoda</taxon>
        <taxon>Podocopa</taxon>
        <taxon>Podocopida</taxon>
        <taxon>Darwinulocopina</taxon>
        <taxon>Darwinuloidea</taxon>
        <taxon>Darwinulidae</taxon>
        <taxon>Darwinula</taxon>
    </lineage>
</organism>
<keyword evidence="1" id="KW-1133">Transmembrane helix</keyword>
<feature type="domain" description="DUF7044" evidence="5">
    <location>
        <begin position="28"/>
        <end position="111"/>
    </location>
</feature>
<dbReference type="AlphaFoldDB" id="A0A7R8XAV4"/>
<keyword evidence="1" id="KW-0472">Membrane</keyword>
<feature type="domain" description="DUF7043" evidence="4">
    <location>
        <begin position="265"/>
        <end position="370"/>
    </location>
</feature>
<dbReference type="GO" id="GO:0061909">
    <property type="term" value="P:autophagosome-lysosome fusion"/>
    <property type="evidence" value="ECO:0007669"/>
    <property type="project" value="TreeGrafter"/>
</dbReference>
<reference evidence="6" key="1">
    <citation type="submission" date="2020-11" db="EMBL/GenBank/DDBJ databases">
        <authorList>
            <person name="Tran Van P."/>
        </authorList>
    </citation>
    <scope>NUCLEOTIDE SEQUENCE</scope>
</reference>
<evidence type="ECO:0000313" key="7">
    <source>
        <dbReference type="Proteomes" id="UP000677054"/>
    </source>
</evidence>
<feature type="transmembrane region" description="Helical" evidence="1">
    <location>
        <begin position="539"/>
        <end position="556"/>
    </location>
</feature>
<evidence type="ECO:0000313" key="6">
    <source>
        <dbReference type="EMBL" id="CAD7247173.1"/>
    </source>
</evidence>
<evidence type="ECO:0000259" key="3">
    <source>
        <dbReference type="Pfam" id="PF23069"/>
    </source>
</evidence>
<dbReference type="Pfam" id="PF23071">
    <property type="entry name" value="DUF7044"/>
    <property type="match status" value="1"/>
</dbReference>
<keyword evidence="1" id="KW-0812">Transmembrane</keyword>
<sequence>MTRGKEMCWALWGFWITSSVLPYAGGTSCRFPERWQGKWFQSGLREPMVIEEDRISLKGNCIQQSHKDKFLLHDKRENCYRCIVVHEKHKNVLQYKESYCSGPSKMETLCNRITGDTMLFSIFRINPTPIACPVQGHFQFTYSRGHGWCVDPVSQVKACTTDARLLFRFHACPDVPGTESSVEDVECIAQWKEGATRYLVGVVTHSRATSYEDSYRCFVYEESLEPSEEIDFRIAQSGDATCNGLFSAYEGSRTLRLIREKPPGAGCRYPTWLTGGEWRSLDGKTSYGFSSPGRNDTLEVLQADGPIRTELCHRVLQQEEFRFHLVSYVTDGCDSGYACVHYSRRHDEVLQRQISGLSQTPEEACEQSSFFLRDSASVILTPSHPSIRPCPWQGHYSVLGEDPPPLDDPCPQAPSRLSSGCTVEHKFQIMHPCRNPSKYACHGSWREGSRNHVVATPLEPGPNHRVCVVSEEMRRSYSDLHFNQGKGQQGLESPQPTSRFLLLQGSCSSHSQAEIMAFNATYVADCSAISMGQRGVKPLGMGSLVLIIFLILAAFVH</sequence>
<dbReference type="EMBL" id="LR900882">
    <property type="protein sequence ID" value="CAD7247173.1"/>
    <property type="molecule type" value="Genomic_DNA"/>
</dbReference>
<dbReference type="EMBL" id="CAJPEV010001365">
    <property type="protein sequence ID" value="CAG0892254.1"/>
    <property type="molecule type" value="Genomic_DNA"/>
</dbReference>
<keyword evidence="2" id="KW-0732">Signal</keyword>
<feature type="chain" id="PRO_5036402440" evidence="2">
    <location>
        <begin position="27"/>
        <end position="557"/>
    </location>
</feature>
<feature type="signal peptide" evidence="2">
    <location>
        <begin position="1"/>
        <end position="26"/>
    </location>
</feature>
<evidence type="ECO:0000256" key="1">
    <source>
        <dbReference type="SAM" id="Phobius"/>
    </source>
</evidence>
<keyword evidence="7" id="KW-1185">Reference proteome</keyword>
<evidence type="ECO:0000256" key="2">
    <source>
        <dbReference type="SAM" id="SignalP"/>
    </source>
</evidence>
<dbReference type="Pfam" id="PF23070">
    <property type="entry name" value="DUF7043"/>
    <property type="match status" value="1"/>
</dbReference>